<evidence type="ECO:0000313" key="15">
    <source>
        <dbReference type="Proteomes" id="UP000627715"/>
    </source>
</evidence>
<dbReference type="Pfam" id="PF00593">
    <property type="entry name" value="TonB_dep_Rec_b-barrel"/>
    <property type="match status" value="1"/>
</dbReference>
<dbReference type="InterPro" id="IPR000531">
    <property type="entry name" value="Beta-barrel_TonB"/>
</dbReference>
<feature type="domain" description="TonB-dependent receptor-like beta-barrel" evidence="12">
    <location>
        <begin position="307"/>
        <end position="670"/>
    </location>
</feature>
<dbReference type="PROSITE" id="PS52016">
    <property type="entry name" value="TONB_DEPENDENT_REC_3"/>
    <property type="match status" value="1"/>
</dbReference>
<keyword evidence="15" id="KW-1185">Reference proteome</keyword>
<evidence type="ECO:0000256" key="1">
    <source>
        <dbReference type="ARBA" id="ARBA00004571"/>
    </source>
</evidence>
<keyword evidence="11" id="KW-0732">Signal</keyword>
<dbReference type="Gene3D" id="2.170.130.10">
    <property type="entry name" value="TonB-dependent receptor, plug domain"/>
    <property type="match status" value="1"/>
</dbReference>
<protein>
    <submittedName>
        <fullName evidence="14">Outer membrane protein</fullName>
    </submittedName>
</protein>
<evidence type="ECO:0000256" key="9">
    <source>
        <dbReference type="RuleBase" id="RU003357"/>
    </source>
</evidence>
<feature type="chain" id="PRO_5037938847" evidence="11">
    <location>
        <begin position="35"/>
        <end position="717"/>
    </location>
</feature>
<keyword evidence="7 8" id="KW-0998">Cell outer membrane</keyword>
<comment type="caution">
    <text evidence="14">The sequence shown here is derived from an EMBL/GenBank/DDBJ whole genome shotgun (WGS) entry which is preliminary data.</text>
</comment>
<dbReference type="InterPro" id="IPR039426">
    <property type="entry name" value="TonB-dep_rcpt-like"/>
</dbReference>
<evidence type="ECO:0000256" key="2">
    <source>
        <dbReference type="ARBA" id="ARBA00022448"/>
    </source>
</evidence>
<keyword evidence="2 8" id="KW-0813">Transport</keyword>
<keyword evidence="6 8" id="KW-0472">Membrane</keyword>
<feature type="signal peptide" evidence="11">
    <location>
        <begin position="1"/>
        <end position="34"/>
    </location>
</feature>
<organism evidence="14 15">
    <name type="scientific">Pseudohongiella nitratireducens</name>
    <dbReference type="NCBI Taxonomy" id="1768907"/>
    <lineage>
        <taxon>Bacteria</taxon>
        <taxon>Pseudomonadati</taxon>
        <taxon>Pseudomonadota</taxon>
        <taxon>Gammaproteobacteria</taxon>
        <taxon>Pseudomonadales</taxon>
        <taxon>Pseudohongiellaceae</taxon>
        <taxon>Pseudohongiella</taxon>
    </lineage>
</organism>
<feature type="domain" description="TonB-dependent receptor plug" evidence="13">
    <location>
        <begin position="58"/>
        <end position="161"/>
    </location>
</feature>
<dbReference type="PANTHER" id="PTHR30069:SF40">
    <property type="entry name" value="TONB-DEPENDENT RECEPTOR NMB0964-RELATED"/>
    <property type="match status" value="1"/>
</dbReference>
<dbReference type="EMBL" id="BMIY01000005">
    <property type="protein sequence ID" value="GGG57427.1"/>
    <property type="molecule type" value="Genomic_DNA"/>
</dbReference>
<evidence type="ECO:0000313" key="14">
    <source>
        <dbReference type="EMBL" id="GGG57427.1"/>
    </source>
</evidence>
<keyword evidence="3 8" id="KW-1134">Transmembrane beta strand</keyword>
<sequence>MKSYPHCPFRRNRLALSVAGLTLPLSLFSLNTQAQSVEEADERIPVVLVTLGLDENARQVSSPYELVDADDLLSRSGTLGDILENLPGVRSDTFGGGASRPVIRGQGAPRVEVLSDGSGVIDASSVSPDHAVSLDTMLSRRIEVLRGPASLQYGGGAIGGVVNILDNKIPNYRPEDGADATFILRGDTVAGERAGAMSLTAPLGENFAWHAEATYRDADAYQSPASQEKRVQGTAAKSENAAMGFSWVEGDSYLGISYSVRNDEYGIPGHSEAHLDCHPHGIDLHCGGHDDHEEEHDEDHEDEHDEDHDEGHEGDHDHGTPWVDLESERIDLRGEFDAPMDGIHRIRIRASHTDYGHVEIEGDEIITRYRNDGYEGRVEIDHEALGGWHGIVGFQVSDNTLSSQGNEAFIPEIDASSYAVFAIEHRELTDNWHLEAGIRLENQSYDPTDSQYASFDEDLFSYSAASVWSLGESHSFTVGYAHAERAPAEQELYASGIHLATATYECGLLTDPAHCGNGIAASPEAETSGNIELSIARFGGPLTYSLHLYQNSIDDYIYAQTLAQEGDFRLIRYVQRDAEFTGFEAEVGYQFSQNFGVELFHDEVRGRLDDGGNLPRISPARTGATLSANGLISNLDAELTYFHVAEQDDIAGYESVTSGYDMLNLQLDWQYGMEDEYHYFIKASNLLDEDVWNHTSFLADTVPLPGRNISAGLRFDF</sequence>
<dbReference type="GO" id="GO:0015344">
    <property type="term" value="F:siderophore uptake transmembrane transporter activity"/>
    <property type="evidence" value="ECO:0007669"/>
    <property type="project" value="TreeGrafter"/>
</dbReference>
<reference evidence="14" key="2">
    <citation type="submission" date="2020-09" db="EMBL/GenBank/DDBJ databases">
        <authorList>
            <person name="Sun Q."/>
            <person name="Zhou Y."/>
        </authorList>
    </citation>
    <scope>NUCLEOTIDE SEQUENCE</scope>
    <source>
        <strain evidence="14">CGMCC 1.15425</strain>
    </source>
</reference>
<evidence type="ECO:0000259" key="13">
    <source>
        <dbReference type="Pfam" id="PF07715"/>
    </source>
</evidence>
<dbReference type="Gene3D" id="2.40.170.20">
    <property type="entry name" value="TonB-dependent receptor, beta-barrel domain"/>
    <property type="match status" value="1"/>
</dbReference>
<evidence type="ECO:0000256" key="4">
    <source>
        <dbReference type="ARBA" id="ARBA00022692"/>
    </source>
</evidence>
<accession>A0A917LTS8</accession>
<comment type="similarity">
    <text evidence="8 9">Belongs to the TonB-dependent receptor family.</text>
</comment>
<keyword evidence="5 9" id="KW-0798">TonB box</keyword>
<evidence type="ECO:0000256" key="7">
    <source>
        <dbReference type="ARBA" id="ARBA00023237"/>
    </source>
</evidence>
<dbReference type="InterPro" id="IPR036942">
    <property type="entry name" value="Beta-barrel_TonB_sf"/>
</dbReference>
<comment type="subcellular location">
    <subcellularLocation>
        <location evidence="1 8">Cell outer membrane</location>
        <topology evidence="1 8">Multi-pass membrane protein</topology>
    </subcellularLocation>
</comment>
<keyword evidence="4 8" id="KW-0812">Transmembrane</keyword>
<dbReference type="SUPFAM" id="SSF56935">
    <property type="entry name" value="Porins"/>
    <property type="match status" value="1"/>
</dbReference>
<dbReference type="InterPro" id="IPR012910">
    <property type="entry name" value="Plug_dom"/>
</dbReference>
<gene>
    <name evidence="14" type="ORF">GCM10011403_13350</name>
</gene>
<dbReference type="Pfam" id="PF07715">
    <property type="entry name" value="Plug"/>
    <property type="match status" value="1"/>
</dbReference>
<dbReference type="InterPro" id="IPR037066">
    <property type="entry name" value="Plug_dom_sf"/>
</dbReference>
<evidence type="ECO:0000256" key="11">
    <source>
        <dbReference type="SAM" id="SignalP"/>
    </source>
</evidence>
<dbReference type="RefSeq" id="WP_068813090.1">
    <property type="nucleotide sequence ID" value="NZ_BMIY01000005.1"/>
</dbReference>
<dbReference type="AlphaFoldDB" id="A0A917LTS8"/>
<evidence type="ECO:0000256" key="3">
    <source>
        <dbReference type="ARBA" id="ARBA00022452"/>
    </source>
</evidence>
<evidence type="ECO:0000256" key="10">
    <source>
        <dbReference type="SAM" id="MobiDB-lite"/>
    </source>
</evidence>
<evidence type="ECO:0000256" key="5">
    <source>
        <dbReference type="ARBA" id="ARBA00023077"/>
    </source>
</evidence>
<dbReference type="Proteomes" id="UP000627715">
    <property type="component" value="Unassembled WGS sequence"/>
</dbReference>
<evidence type="ECO:0000259" key="12">
    <source>
        <dbReference type="Pfam" id="PF00593"/>
    </source>
</evidence>
<dbReference type="OrthoDB" id="9795928at2"/>
<feature type="region of interest" description="Disordered" evidence="10">
    <location>
        <begin position="285"/>
        <end position="322"/>
    </location>
</feature>
<feature type="compositionally biased region" description="Acidic residues" evidence="10">
    <location>
        <begin position="292"/>
        <end position="308"/>
    </location>
</feature>
<feature type="compositionally biased region" description="Basic and acidic residues" evidence="10">
    <location>
        <begin position="309"/>
        <end position="319"/>
    </location>
</feature>
<dbReference type="GO" id="GO:0009279">
    <property type="term" value="C:cell outer membrane"/>
    <property type="evidence" value="ECO:0007669"/>
    <property type="project" value="UniProtKB-SubCell"/>
</dbReference>
<dbReference type="PANTHER" id="PTHR30069">
    <property type="entry name" value="TONB-DEPENDENT OUTER MEMBRANE RECEPTOR"/>
    <property type="match status" value="1"/>
</dbReference>
<name>A0A917LTS8_9GAMM</name>
<evidence type="ECO:0000256" key="6">
    <source>
        <dbReference type="ARBA" id="ARBA00023136"/>
    </source>
</evidence>
<reference evidence="14" key="1">
    <citation type="journal article" date="2014" name="Int. J. Syst. Evol. Microbiol.">
        <title>Complete genome sequence of Corynebacterium casei LMG S-19264T (=DSM 44701T), isolated from a smear-ripened cheese.</title>
        <authorList>
            <consortium name="US DOE Joint Genome Institute (JGI-PGF)"/>
            <person name="Walter F."/>
            <person name="Albersmeier A."/>
            <person name="Kalinowski J."/>
            <person name="Ruckert C."/>
        </authorList>
    </citation>
    <scope>NUCLEOTIDE SEQUENCE</scope>
    <source>
        <strain evidence="14">CGMCC 1.15425</strain>
    </source>
</reference>
<proteinExistence type="inferred from homology"/>
<evidence type="ECO:0000256" key="8">
    <source>
        <dbReference type="PROSITE-ProRule" id="PRU01360"/>
    </source>
</evidence>
<dbReference type="GO" id="GO:0044718">
    <property type="term" value="P:siderophore transmembrane transport"/>
    <property type="evidence" value="ECO:0007669"/>
    <property type="project" value="TreeGrafter"/>
</dbReference>